<sequence>MKSRNNVRFPVFNFQYEIPVNYAEYQTDIPEVFIYKTLLTGYNKVEATSKIVKETESFSHKYNQQSDFPYKYQLASYKAENIPALKEEAYIDNIKNYRSSIQHELETTRFPFDGVVDYSMTWDGVAKNIFDYNSFGRELNKDNYLDAYVKALNSNVTTEIDKLETIFKFVQAKMNFDGDYSILTDKGVKKAYKDGTGNTAEINLILIAMLKSAGIKTDPVLISTIQHGVPVYPNRTVFNSVIAAAEIDGKQILMDASNKYSSVGILPLEDLNWTGRLIKEEGDSQEINLVPDKNSNENVNIVVALDAQGKMVGQTRIRKTDYVAQRFRESTALLTDDKYLEKLESDLGGILIDDYKQVNDDTNSSTVIESFKFTSNKHCEIIAGKIYINPLLFFNSTQNPFVLEKRQMPVYFGYPKTDKYNINIEIPKGYKVVSVPQPIKISTANSVGSYSINIAYDNDKIQIVIVKEINLAVVPPDLYDALKDFFQKMMEKQNEKIVLTKI</sequence>
<reference evidence="2" key="1">
    <citation type="submission" date="2024-07" db="EMBL/GenBank/DDBJ databases">
        <authorList>
            <person name="Biller S.J."/>
        </authorList>
    </citation>
    <scope>NUCLEOTIDE SEQUENCE</scope>
    <source>
        <strain evidence="2">WC2416</strain>
    </source>
</reference>
<feature type="domain" description="Transglutaminase-like" evidence="1">
    <location>
        <begin position="148"/>
        <end position="217"/>
    </location>
</feature>
<dbReference type="EMBL" id="CP165626">
    <property type="protein sequence ID" value="XDU98797.1"/>
    <property type="molecule type" value="Genomic_DNA"/>
</dbReference>
<dbReference type="AlphaFoldDB" id="A0AB39WBW1"/>
<name>A0AB39WBW1_9FLAO</name>
<organism evidence="2">
    <name type="scientific">Flavobacterium sp. WC2416</name>
    <dbReference type="NCBI Taxonomy" id="3234141"/>
    <lineage>
        <taxon>Bacteria</taxon>
        <taxon>Pseudomonadati</taxon>
        <taxon>Bacteroidota</taxon>
        <taxon>Flavobacteriia</taxon>
        <taxon>Flavobacteriales</taxon>
        <taxon>Flavobacteriaceae</taxon>
        <taxon>Flavobacterium</taxon>
    </lineage>
</organism>
<gene>
    <name evidence="2" type="ORF">AB3G39_00180</name>
</gene>
<dbReference type="InterPro" id="IPR002931">
    <property type="entry name" value="Transglutaminase-like"/>
</dbReference>
<dbReference type="Gene3D" id="3.10.620.30">
    <property type="match status" value="1"/>
</dbReference>
<evidence type="ECO:0000259" key="1">
    <source>
        <dbReference type="Pfam" id="PF01841"/>
    </source>
</evidence>
<evidence type="ECO:0000313" key="2">
    <source>
        <dbReference type="EMBL" id="XDU98797.1"/>
    </source>
</evidence>
<protein>
    <submittedName>
        <fullName evidence="2">DUF3858 domain-containing protein</fullName>
    </submittedName>
</protein>
<dbReference type="Gene3D" id="2.60.120.1130">
    <property type="match status" value="1"/>
</dbReference>
<proteinExistence type="predicted"/>
<dbReference type="RefSeq" id="WP_369765743.1">
    <property type="nucleotide sequence ID" value="NZ_CP165626.1"/>
</dbReference>
<accession>A0AB39WBW1</accession>
<dbReference type="Pfam" id="PF01841">
    <property type="entry name" value="Transglut_core"/>
    <property type="match status" value="1"/>
</dbReference>